<evidence type="ECO:0000256" key="3">
    <source>
        <dbReference type="SAM" id="SignalP"/>
    </source>
</evidence>
<dbReference type="CDD" id="cd13853">
    <property type="entry name" value="CuRO_1_Tth-MCO_like"/>
    <property type="match status" value="1"/>
</dbReference>
<dbReference type="InterPro" id="IPR002355">
    <property type="entry name" value="Cu_oxidase_Cu_BS"/>
</dbReference>
<dbReference type="PANTHER" id="PTHR11709:SF518">
    <property type="entry name" value="MULTICOPPER OXIDASE"/>
    <property type="match status" value="1"/>
</dbReference>
<dbReference type="Gene3D" id="2.60.40.420">
    <property type="entry name" value="Cupredoxins - blue copper proteins"/>
    <property type="match status" value="3"/>
</dbReference>
<dbReference type="InterPro" id="IPR045087">
    <property type="entry name" value="Cu-oxidase_fam"/>
</dbReference>
<dbReference type="CDD" id="cd13900">
    <property type="entry name" value="CuRO_3_Tth-MCO_like"/>
    <property type="match status" value="1"/>
</dbReference>
<dbReference type="InterPro" id="IPR011706">
    <property type="entry name" value="Cu-oxidase_C"/>
</dbReference>
<dbReference type="InterPro" id="IPR008972">
    <property type="entry name" value="Cupredoxin"/>
</dbReference>
<proteinExistence type="predicted"/>
<feature type="signal peptide" evidence="3">
    <location>
        <begin position="1"/>
        <end position="38"/>
    </location>
</feature>
<dbReference type="GO" id="GO:0016491">
    <property type="term" value="F:oxidoreductase activity"/>
    <property type="evidence" value="ECO:0007669"/>
    <property type="project" value="UniProtKB-KW"/>
</dbReference>
<dbReference type="PANTHER" id="PTHR11709">
    <property type="entry name" value="MULTI-COPPER OXIDASE"/>
    <property type="match status" value="1"/>
</dbReference>
<feature type="domain" description="Plastocyanin-like" evidence="5">
    <location>
        <begin position="121"/>
        <end position="229"/>
    </location>
</feature>
<dbReference type="KEGG" id="lab:LA76x_4283"/>
<evidence type="ECO:0000256" key="2">
    <source>
        <dbReference type="ARBA" id="ARBA00023002"/>
    </source>
</evidence>
<name>A0A0S2FFT6_LYSAN</name>
<evidence type="ECO:0000259" key="4">
    <source>
        <dbReference type="Pfam" id="PF07731"/>
    </source>
</evidence>
<dbReference type="Pfam" id="PF07731">
    <property type="entry name" value="Cu-oxidase_2"/>
    <property type="match status" value="1"/>
</dbReference>
<dbReference type="RefSeq" id="WP_082648001.1">
    <property type="nucleotide sequence ID" value="NZ_CP011129.1"/>
</dbReference>
<dbReference type="PROSITE" id="PS00079">
    <property type="entry name" value="MULTICOPPER_OXIDASE1"/>
    <property type="match status" value="1"/>
</dbReference>
<feature type="chain" id="PRO_5006597331" evidence="3">
    <location>
        <begin position="39"/>
        <end position="668"/>
    </location>
</feature>
<dbReference type="Proteomes" id="UP000060787">
    <property type="component" value="Chromosome"/>
</dbReference>
<keyword evidence="2" id="KW-0560">Oxidoreductase</keyword>
<protein>
    <submittedName>
        <fullName evidence="6">Multicopper oxidase family protein</fullName>
    </submittedName>
</protein>
<reference evidence="6 7" key="1">
    <citation type="journal article" date="2015" name="BMC Genomics">
        <title>Comparative genomics and metabolic profiling of the genus Lysobacter.</title>
        <authorList>
            <person name="de Bruijn I."/>
            <person name="Cheng X."/>
            <person name="de Jager V."/>
            <person name="Exposito R.G."/>
            <person name="Watrous J."/>
            <person name="Patel N."/>
            <person name="Postma J."/>
            <person name="Dorrestein P.C."/>
            <person name="Kobayashi D."/>
            <person name="Raaijmakers J.M."/>
        </authorList>
    </citation>
    <scope>NUCLEOTIDE SEQUENCE [LARGE SCALE GENOMIC DNA]</scope>
    <source>
        <strain evidence="6 7">76</strain>
    </source>
</reference>
<sequence length="668" mass="72508">MDRNSQTSAVNAQRWPTPRARPLALACLLAAAPLTLCAQDDAPRELDQPVMARMLRSGDAKTPSLLLTKSGPQPLDTHEAILDLRITYTVSNIWNPQHNRFDKVKLRSYQSPGTDPSVPFVAPTIVTSPGETVRVRLDNALPPEQCGSSGINVPHCFNSTNLHSHGLWVSPTGNSDNVLLTLRPGVKFEYEYNLPADHPAGTFWYHPHLHGSTALQVSSGMAGALLVRGNRLPSAHRNGDLDTLLRDPGGTPYPERVLLFQQVAYACRGAPTPTDPLGKIKTDPATGAWVCNPDDVGGLEAYDQFGFTADGKNLWNVSGRYTSINGEVLPTFFGLVAGRAERWRLLHAGVRNTINLQLRAVRAGAASIEGLSGTALDGWVTQNCTGPLLPQFEVAADGLSHAQAIEKGENILQPGYRSDALVVFPQGGRYCVIDGAAPPGGSITNAAEDRQLLGLANVAAGSAPPVNDIRAYLTQNLITSAKYLMPEDIRAKVVADLSDRLRLNAFVPHKDITAGEVTGKQELVFDIDTKAVPLEYKVNGKSYDPNSARDLVLGNIEEWTLTSKVGAHPFHIHVNPFQVVSILNPQGVEVSVTGEPGDSQYANTQGTWKDTLFVKPNYKLFVRTRYERYIGEYVLHCHILDHEDQGMMQNVRMLVPDGKGGGIGNAHH</sequence>
<organism evidence="6 7">
    <name type="scientific">Lysobacter antibioticus</name>
    <dbReference type="NCBI Taxonomy" id="84531"/>
    <lineage>
        <taxon>Bacteria</taxon>
        <taxon>Pseudomonadati</taxon>
        <taxon>Pseudomonadota</taxon>
        <taxon>Gammaproteobacteria</taxon>
        <taxon>Lysobacterales</taxon>
        <taxon>Lysobacteraceae</taxon>
        <taxon>Lysobacter</taxon>
    </lineage>
</organism>
<keyword evidence="1" id="KW-0479">Metal-binding</keyword>
<dbReference type="SUPFAM" id="SSF49503">
    <property type="entry name" value="Cupredoxins"/>
    <property type="match status" value="3"/>
</dbReference>
<keyword evidence="3" id="KW-0732">Signal</keyword>
<dbReference type="EMBL" id="CP011129">
    <property type="protein sequence ID" value="ALN82394.1"/>
    <property type="molecule type" value="Genomic_DNA"/>
</dbReference>
<dbReference type="InterPro" id="IPR011707">
    <property type="entry name" value="Cu-oxidase-like_N"/>
</dbReference>
<accession>A0A0S2FFT6</accession>
<dbReference type="Pfam" id="PF07732">
    <property type="entry name" value="Cu-oxidase_3"/>
    <property type="match status" value="1"/>
</dbReference>
<dbReference type="GO" id="GO:0005507">
    <property type="term" value="F:copper ion binding"/>
    <property type="evidence" value="ECO:0007669"/>
    <property type="project" value="InterPro"/>
</dbReference>
<evidence type="ECO:0000259" key="5">
    <source>
        <dbReference type="Pfam" id="PF07732"/>
    </source>
</evidence>
<dbReference type="STRING" id="84531.LA76x_4283"/>
<evidence type="ECO:0000313" key="7">
    <source>
        <dbReference type="Proteomes" id="UP000060787"/>
    </source>
</evidence>
<feature type="domain" description="Plastocyanin-like" evidence="4">
    <location>
        <begin position="520"/>
        <end position="651"/>
    </location>
</feature>
<evidence type="ECO:0000256" key="1">
    <source>
        <dbReference type="ARBA" id="ARBA00022723"/>
    </source>
</evidence>
<evidence type="ECO:0000313" key="6">
    <source>
        <dbReference type="EMBL" id="ALN82394.1"/>
    </source>
</evidence>
<dbReference type="AlphaFoldDB" id="A0A0S2FFT6"/>
<gene>
    <name evidence="6" type="ORF">LA76x_4283</name>
</gene>
<dbReference type="InterPro" id="IPR033138">
    <property type="entry name" value="Cu_oxidase_CS"/>
</dbReference>
<dbReference type="PROSITE" id="PS00080">
    <property type="entry name" value="MULTICOPPER_OXIDASE2"/>
    <property type="match status" value="1"/>
</dbReference>
<dbReference type="PATRIC" id="fig|84531.8.peg.4284"/>
<keyword evidence="7" id="KW-1185">Reference proteome</keyword>